<name>A0ABQ1VKY6_9RHOB</name>
<sequence>MSDYSNNAGRIDDPARPQNPASLASEAIRLSGDLVRKEVALAKAELSQNIQRAAVALGFVAAAAVIAIVTINVLVAALVAALAETELGPIWSAVIVGVVLAVLAYVLLRKGMNDLKPEALMPSRTVQNVQRDAQAIKGAYNDK</sequence>
<reference evidence="4" key="1">
    <citation type="journal article" date="2019" name="Int. J. Syst. Evol. Microbiol.">
        <title>The Global Catalogue of Microorganisms (GCM) 10K type strain sequencing project: providing services to taxonomists for standard genome sequencing and annotation.</title>
        <authorList>
            <consortium name="The Broad Institute Genomics Platform"/>
            <consortium name="The Broad Institute Genome Sequencing Center for Infectious Disease"/>
            <person name="Wu L."/>
            <person name="Ma J."/>
        </authorList>
    </citation>
    <scope>NUCLEOTIDE SEQUENCE [LARGE SCALE GENOMIC DNA]</scope>
    <source>
        <strain evidence="4">CGMCC 1.15419</strain>
    </source>
</reference>
<dbReference type="Proteomes" id="UP000640509">
    <property type="component" value="Unassembled WGS sequence"/>
</dbReference>
<feature type="region of interest" description="Disordered" evidence="1">
    <location>
        <begin position="1"/>
        <end position="20"/>
    </location>
</feature>
<feature type="transmembrane region" description="Helical" evidence="2">
    <location>
        <begin position="53"/>
        <end position="83"/>
    </location>
</feature>
<evidence type="ECO:0008006" key="5">
    <source>
        <dbReference type="Google" id="ProtNLM"/>
    </source>
</evidence>
<feature type="transmembrane region" description="Helical" evidence="2">
    <location>
        <begin position="89"/>
        <end position="108"/>
    </location>
</feature>
<dbReference type="RefSeq" id="WP_188716151.1">
    <property type="nucleotide sequence ID" value="NZ_BMIV01000013.1"/>
</dbReference>
<dbReference type="EMBL" id="BMIV01000013">
    <property type="protein sequence ID" value="GGF75825.1"/>
    <property type="molecule type" value="Genomic_DNA"/>
</dbReference>
<gene>
    <name evidence="3" type="ORF">GCM10011402_30680</name>
</gene>
<proteinExistence type="predicted"/>
<organism evidence="3 4">
    <name type="scientific">Paracoccus acridae</name>
    <dbReference type="NCBI Taxonomy" id="1795310"/>
    <lineage>
        <taxon>Bacteria</taxon>
        <taxon>Pseudomonadati</taxon>
        <taxon>Pseudomonadota</taxon>
        <taxon>Alphaproteobacteria</taxon>
        <taxon>Rhodobacterales</taxon>
        <taxon>Paracoccaceae</taxon>
        <taxon>Paracoccus</taxon>
    </lineage>
</organism>
<keyword evidence="2" id="KW-1133">Transmembrane helix</keyword>
<keyword evidence="2" id="KW-0472">Membrane</keyword>
<accession>A0ABQ1VKY6</accession>
<keyword evidence="2" id="KW-0812">Transmembrane</keyword>
<dbReference type="Pfam" id="PF07332">
    <property type="entry name" value="Phage_holin_3_6"/>
    <property type="match status" value="1"/>
</dbReference>
<dbReference type="InterPro" id="IPR009937">
    <property type="entry name" value="Phage_holin_3_6"/>
</dbReference>
<keyword evidence="4" id="KW-1185">Reference proteome</keyword>
<comment type="caution">
    <text evidence="3">The sequence shown here is derived from an EMBL/GenBank/DDBJ whole genome shotgun (WGS) entry which is preliminary data.</text>
</comment>
<evidence type="ECO:0000313" key="4">
    <source>
        <dbReference type="Proteomes" id="UP000640509"/>
    </source>
</evidence>
<evidence type="ECO:0000256" key="2">
    <source>
        <dbReference type="SAM" id="Phobius"/>
    </source>
</evidence>
<protein>
    <recommendedName>
        <fullName evidence="5">Phage holin family protein</fullName>
    </recommendedName>
</protein>
<evidence type="ECO:0000313" key="3">
    <source>
        <dbReference type="EMBL" id="GGF75825.1"/>
    </source>
</evidence>
<evidence type="ECO:0000256" key="1">
    <source>
        <dbReference type="SAM" id="MobiDB-lite"/>
    </source>
</evidence>